<accession>A0A6G1C346</accession>
<evidence type="ECO:0000313" key="7">
    <source>
        <dbReference type="Proteomes" id="UP000479710"/>
    </source>
</evidence>
<keyword evidence="7" id="KW-1185">Reference proteome</keyword>
<dbReference type="SUPFAM" id="SSF101148">
    <property type="entry name" value="Plant invertase/pectin methylesterase inhibitor"/>
    <property type="match status" value="1"/>
</dbReference>
<evidence type="ECO:0000256" key="1">
    <source>
        <dbReference type="ARBA" id="ARBA00022729"/>
    </source>
</evidence>
<feature type="signal peptide" evidence="4">
    <location>
        <begin position="1"/>
        <end position="23"/>
    </location>
</feature>
<name>A0A6G1C346_9ORYZ</name>
<dbReference type="PANTHER" id="PTHR35357:SF24">
    <property type="entry name" value="OS04G0587200 PROTEIN"/>
    <property type="match status" value="1"/>
</dbReference>
<evidence type="ECO:0000313" key="6">
    <source>
        <dbReference type="EMBL" id="KAF0893983.1"/>
    </source>
</evidence>
<dbReference type="SMART" id="SM00856">
    <property type="entry name" value="PMEI"/>
    <property type="match status" value="1"/>
</dbReference>
<organism evidence="6 7">
    <name type="scientific">Oryza meyeriana var. granulata</name>
    <dbReference type="NCBI Taxonomy" id="110450"/>
    <lineage>
        <taxon>Eukaryota</taxon>
        <taxon>Viridiplantae</taxon>
        <taxon>Streptophyta</taxon>
        <taxon>Embryophyta</taxon>
        <taxon>Tracheophyta</taxon>
        <taxon>Spermatophyta</taxon>
        <taxon>Magnoliopsida</taxon>
        <taxon>Liliopsida</taxon>
        <taxon>Poales</taxon>
        <taxon>Poaceae</taxon>
        <taxon>BOP clade</taxon>
        <taxon>Oryzoideae</taxon>
        <taxon>Oryzeae</taxon>
        <taxon>Oryzinae</taxon>
        <taxon>Oryza</taxon>
        <taxon>Oryza meyeriana</taxon>
    </lineage>
</organism>
<dbReference type="InterPro" id="IPR034088">
    <property type="entry name" value="Pla_a_1-like"/>
</dbReference>
<dbReference type="InterPro" id="IPR035513">
    <property type="entry name" value="Invertase/methylesterase_inhib"/>
</dbReference>
<keyword evidence="2" id="KW-1015">Disulfide bond</keyword>
<dbReference type="OrthoDB" id="1872906at2759"/>
<protein>
    <recommendedName>
        <fullName evidence="5">Pectinesterase inhibitor domain-containing protein</fullName>
    </recommendedName>
</protein>
<dbReference type="CDD" id="cd15795">
    <property type="entry name" value="PMEI-Pla_a_1_like"/>
    <property type="match status" value="1"/>
</dbReference>
<feature type="domain" description="Pectinesterase inhibitor" evidence="5">
    <location>
        <begin position="21"/>
        <end position="173"/>
    </location>
</feature>
<evidence type="ECO:0000256" key="2">
    <source>
        <dbReference type="ARBA" id="ARBA00023157"/>
    </source>
</evidence>
<comment type="caution">
    <text evidence="6">The sequence shown here is derived from an EMBL/GenBank/DDBJ whole genome shotgun (WGS) entry which is preliminary data.</text>
</comment>
<dbReference type="Gene3D" id="1.20.140.40">
    <property type="entry name" value="Invertase/pectin methylesterase inhibitor family protein"/>
    <property type="match status" value="1"/>
</dbReference>
<sequence>MGFLRALSPLGFSLLLGASTSDASILDDTCKSLAANHTAIDYSYCIRFFQDSKESATADMHGLAAIAVKIIGATATNTTKRIDALRLSEKDEKMQECLRICSDLYAYMLALLENEAKDVALGEGSQDALPPMPDVARYVADACEDRFHGQKETLPLVAEYAEFRKSASIALALIEAISPP</sequence>
<reference evidence="6 7" key="1">
    <citation type="submission" date="2019-11" db="EMBL/GenBank/DDBJ databases">
        <title>Whole genome sequence of Oryza granulata.</title>
        <authorList>
            <person name="Li W."/>
        </authorList>
    </citation>
    <scope>NUCLEOTIDE SEQUENCE [LARGE SCALE GENOMIC DNA]</scope>
    <source>
        <strain evidence="7">cv. Menghai</strain>
        <tissue evidence="6">Leaf</tissue>
    </source>
</reference>
<evidence type="ECO:0000256" key="3">
    <source>
        <dbReference type="ARBA" id="ARBA00038471"/>
    </source>
</evidence>
<dbReference type="EMBL" id="SPHZ02000011">
    <property type="protein sequence ID" value="KAF0893983.1"/>
    <property type="molecule type" value="Genomic_DNA"/>
</dbReference>
<dbReference type="GO" id="GO:0005576">
    <property type="term" value="C:extracellular region"/>
    <property type="evidence" value="ECO:0007669"/>
    <property type="project" value="UniProtKB-ARBA"/>
</dbReference>
<dbReference type="PANTHER" id="PTHR35357">
    <property type="entry name" value="OS02G0537100 PROTEIN"/>
    <property type="match status" value="1"/>
</dbReference>
<gene>
    <name evidence="6" type="ORF">E2562_033398</name>
</gene>
<dbReference type="FunFam" id="1.20.140.40:FF:000002">
    <property type="entry name" value="Putative invertase inhibitor"/>
    <property type="match status" value="1"/>
</dbReference>
<dbReference type="Proteomes" id="UP000479710">
    <property type="component" value="Unassembled WGS sequence"/>
</dbReference>
<feature type="chain" id="PRO_5026336156" description="Pectinesterase inhibitor domain-containing protein" evidence="4">
    <location>
        <begin position="24"/>
        <end position="180"/>
    </location>
</feature>
<dbReference type="GO" id="GO:0004857">
    <property type="term" value="F:enzyme inhibitor activity"/>
    <property type="evidence" value="ECO:0007669"/>
    <property type="project" value="InterPro"/>
</dbReference>
<comment type="similarity">
    <text evidence="3">Belongs to the PMEI family.</text>
</comment>
<keyword evidence="1 4" id="KW-0732">Signal</keyword>
<dbReference type="Pfam" id="PF04043">
    <property type="entry name" value="PMEI"/>
    <property type="match status" value="1"/>
</dbReference>
<evidence type="ECO:0000256" key="4">
    <source>
        <dbReference type="SAM" id="SignalP"/>
    </source>
</evidence>
<evidence type="ECO:0000259" key="5">
    <source>
        <dbReference type="SMART" id="SM00856"/>
    </source>
</evidence>
<proteinExistence type="inferred from homology"/>
<dbReference type="AlphaFoldDB" id="A0A6G1C346"/>
<dbReference type="NCBIfam" id="TIGR01614">
    <property type="entry name" value="PME_inhib"/>
    <property type="match status" value="1"/>
</dbReference>
<dbReference type="InterPro" id="IPR006501">
    <property type="entry name" value="Pectinesterase_inhib_dom"/>
</dbReference>